<comment type="subcellular location">
    <subcellularLocation>
        <location evidence="1">Golgi apparatus membrane</location>
        <topology evidence="1">Peripheral membrane protein</topology>
    </subcellularLocation>
</comment>
<accession>A0A316VAY8</accession>
<evidence type="ECO:0000313" key="11">
    <source>
        <dbReference type="EMBL" id="PWN34258.1"/>
    </source>
</evidence>
<dbReference type="InParanoid" id="A0A316VAY8"/>
<dbReference type="Pfam" id="PF20663">
    <property type="entry name" value="COG4_N"/>
    <property type="match status" value="1"/>
</dbReference>
<evidence type="ECO:0000256" key="8">
    <source>
        <dbReference type="ARBA" id="ARBA00031340"/>
    </source>
</evidence>
<dbReference type="STRING" id="1280837.A0A316VAY8"/>
<keyword evidence="7" id="KW-0472">Membrane</keyword>
<organism evidence="11 12">
    <name type="scientific">Meira miltonrushii</name>
    <dbReference type="NCBI Taxonomy" id="1280837"/>
    <lineage>
        <taxon>Eukaryota</taxon>
        <taxon>Fungi</taxon>
        <taxon>Dikarya</taxon>
        <taxon>Basidiomycota</taxon>
        <taxon>Ustilaginomycotina</taxon>
        <taxon>Exobasidiomycetes</taxon>
        <taxon>Exobasidiales</taxon>
        <taxon>Brachybasidiaceae</taxon>
        <taxon>Meira</taxon>
    </lineage>
</organism>
<feature type="region of interest" description="Disordered" evidence="9">
    <location>
        <begin position="1"/>
        <end position="50"/>
    </location>
</feature>
<dbReference type="Pfam" id="PF08318">
    <property type="entry name" value="COG4_m"/>
    <property type="match status" value="1"/>
</dbReference>
<evidence type="ECO:0000256" key="3">
    <source>
        <dbReference type="ARBA" id="ARBA00020975"/>
    </source>
</evidence>
<sequence length="889" mass="99124">MSVAGPIGDGTSLRIASGSRENGRIDRRSPSISGAGAVMRSSSNSNVRPVPLTKASEVRQALAQLASQSATLDKALQDNLAKAQESTFTSRQALSGLGRQTDLITDEARVLARRLKETGTTAERISESVRRLDEESERVEKAAIWTEKVGDLKASLLSMAAAIEQRDYGTATQHCIRALSIDKDVLESRFAAMMVPTSEYPDPPPVQLLSMRKMLLQVFTERFQQATEAKDTVEATKFFTMFPQIGWTAEGLAVYAQFARSMVRERGKSIGELLGNSRNSEAALRHAQILTHLFENLASLIDQHQPLVDSHYGQGYFAEGVMPELQEECDRLGKRVCDTWYDERYVRRKLEEAKSYNFTYVASIGTSSSSTAAAKRMANVGSRVVSGFNIPGRPGTPSTPQNAAADDTPQVDTREVDKIVGELAAMAASWGTYKHFLTVRLDTKEMNTHSADASNGGADELKDFRRSSLDNRRLSLLPSLDPSRRRASQTQQDEEHDKQEKNLPLSVIKKSQLGTKVDDLMQSVYVPLESWFLRCSIEKAHRIDTPDLTARPLTTPLLDDVFYLVRLVLARAVSTSNLDILSTMSRNVRYIIDEDFIQAIVRSLDLVSRTNSGSMVVEGPRKDAASREIRSTFGVYLNVLSTSGDYLTRILNELSQEHNLQRQYAEKDVAIASSTIQALSVLVPRIRNIVRTHMDLFFSTLLRARIRQLLSESLRDVSYVLNEDDYAIAEEEASSHGGSSLFVRKLTRGWDQVIHAVGYKDLFTSDNWEVLLRLSIDALVQAWETWAFNVQYSELGALRFDKDIRTVSTFLSSQSATGGLRERFGRLTHISYLVNLDEDVSTNDVDTSTASADQSNVGMGNNNRNDDDSIAWRLSAEEVQQIRKRRVGW</sequence>
<evidence type="ECO:0000256" key="7">
    <source>
        <dbReference type="ARBA" id="ARBA00023136"/>
    </source>
</evidence>
<dbReference type="GeneID" id="37021033"/>
<dbReference type="OrthoDB" id="47059at2759"/>
<dbReference type="InterPro" id="IPR048684">
    <property type="entry name" value="COG4_C"/>
</dbReference>
<dbReference type="AlphaFoldDB" id="A0A316VAY8"/>
<evidence type="ECO:0000256" key="4">
    <source>
        <dbReference type="ARBA" id="ARBA00022448"/>
    </source>
</evidence>
<feature type="region of interest" description="Disordered" evidence="9">
    <location>
        <begin position="475"/>
        <end position="505"/>
    </location>
</feature>
<evidence type="ECO:0000259" key="10">
    <source>
        <dbReference type="SMART" id="SM00762"/>
    </source>
</evidence>
<evidence type="ECO:0000256" key="5">
    <source>
        <dbReference type="ARBA" id="ARBA00022927"/>
    </source>
</evidence>
<name>A0A316VAY8_9BASI</name>
<dbReference type="RefSeq" id="XP_025354560.1">
    <property type="nucleotide sequence ID" value="XM_025499252.1"/>
</dbReference>
<evidence type="ECO:0000256" key="6">
    <source>
        <dbReference type="ARBA" id="ARBA00023034"/>
    </source>
</evidence>
<reference evidence="11 12" key="1">
    <citation type="journal article" date="2018" name="Mol. Biol. Evol.">
        <title>Broad Genomic Sampling Reveals a Smut Pathogenic Ancestry of the Fungal Clade Ustilaginomycotina.</title>
        <authorList>
            <person name="Kijpornyongpan T."/>
            <person name="Mondo S.J."/>
            <person name="Barry K."/>
            <person name="Sandor L."/>
            <person name="Lee J."/>
            <person name="Lipzen A."/>
            <person name="Pangilinan J."/>
            <person name="LaButti K."/>
            <person name="Hainaut M."/>
            <person name="Henrissat B."/>
            <person name="Grigoriev I.V."/>
            <person name="Spatafora J.W."/>
            <person name="Aime M.C."/>
        </authorList>
    </citation>
    <scope>NUCLEOTIDE SEQUENCE [LARGE SCALE GENOMIC DNA]</scope>
    <source>
        <strain evidence="11 12">MCA 3882</strain>
    </source>
</reference>
<feature type="compositionally biased region" description="Polar residues" evidence="9">
    <location>
        <begin position="843"/>
        <end position="863"/>
    </location>
</feature>
<dbReference type="GO" id="GO:0000139">
    <property type="term" value="C:Golgi membrane"/>
    <property type="evidence" value="ECO:0007669"/>
    <property type="project" value="UniProtKB-SubCell"/>
</dbReference>
<keyword evidence="5" id="KW-0653">Protein transport</keyword>
<keyword evidence="6" id="KW-0333">Golgi apparatus</keyword>
<proteinExistence type="inferred from homology"/>
<dbReference type="Pfam" id="PF20662">
    <property type="entry name" value="COG4_C"/>
    <property type="match status" value="1"/>
</dbReference>
<dbReference type="InterPro" id="IPR013167">
    <property type="entry name" value="COG4_M"/>
</dbReference>
<evidence type="ECO:0000256" key="9">
    <source>
        <dbReference type="SAM" id="MobiDB-lite"/>
    </source>
</evidence>
<dbReference type="Proteomes" id="UP000245771">
    <property type="component" value="Unassembled WGS sequence"/>
</dbReference>
<evidence type="ECO:0000256" key="2">
    <source>
        <dbReference type="ARBA" id="ARBA00009215"/>
    </source>
</evidence>
<dbReference type="PANTHER" id="PTHR24016">
    <property type="entry name" value="CONSERVED OLIGOMERIC GOLGI COMPLEX SUBUNIT 4"/>
    <property type="match status" value="1"/>
</dbReference>
<keyword evidence="12" id="KW-1185">Reference proteome</keyword>
<dbReference type="PANTHER" id="PTHR24016:SF0">
    <property type="entry name" value="CONSERVED OLIGOMERIC GOLGI COMPLEX SUBUNIT 4"/>
    <property type="match status" value="1"/>
</dbReference>
<dbReference type="Gene3D" id="1.20.58.1970">
    <property type="match status" value="1"/>
</dbReference>
<evidence type="ECO:0000313" key="12">
    <source>
        <dbReference type="Proteomes" id="UP000245771"/>
    </source>
</evidence>
<dbReference type="SMART" id="SM00762">
    <property type="entry name" value="Cog4"/>
    <property type="match status" value="1"/>
</dbReference>
<dbReference type="FunCoup" id="A0A316VAY8">
    <property type="interactions" value="529"/>
</dbReference>
<feature type="domain" description="COG4 transport protein middle alpha-helical bundle" evidence="10">
    <location>
        <begin position="208"/>
        <end position="605"/>
    </location>
</feature>
<keyword evidence="4" id="KW-0813">Transport</keyword>
<feature type="region of interest" description="Disordered" evidence="9">
    <location>
        <begin position="843"/>
        <end position="864"/>
    </location>
</feature>
<dbReference type="InterPro" id="IPR048682">
    <property type="entry name" value="COG4"/>
</dbReference>
<dbReference type="EMBL" id="KZ819604">
    <property type="protein sequence ID" value="PWN34258.1"/>
    <property type="molecule type" value="Genomic_DNA"/>
</dbReference>
<feature type="region of interest" description="Disordered" evidence="9">
    <location>
        <begin position="388"/>
        <end position="410"/>
    </location>
</feature>
<comment type="similarity">
    <text evidence="2">Belongs to the COG4 family.</text>
</comment>
<dbReference type="InterPro" id="IPR048680">
    <property type="entry name" value="COG4_N"/>
</dbReference>
<gene>
    <name evidence="11" type="ORF">FA14DRAFT_161713</name>
</gene>
<dbReference type="GO" id="GO:0015031">
    <property type="term" value="P:protein transport"/>
    <property type="evidence" value="ECO:0007669"/>
    <property type="project" value="UniProtKB-KW"/>
</dbReference>
<protein>
    <recommendedName>
        <fullName evidence="3">Conserved oligomeric Golgi complex subunit 4</fullName>
    </recommendedName>
    <alternativeName>
        <fullName evidence="8">Component of oligomeric Golgi complex 4</fullName>
    </alternativeName>
</protein>
<evidence type="ECO:0000256" key="1">
    <source>
        <dbReference type="ARBA" id="ARBA00004395"/>
    </source>
</evidence>